<dbReference type="OrthoDB" id="6431949at2759"/>
<keyword evidence="2" id="KW-1185">Reference proteome</keyword>
<dbReference type="Proteomes" id="UP000887013">
    <property type="component" value="Unassembled WGS sequence"/>
</dbReference>
<dbReference type="PANTHER" id="PTHR47331">
    <property type="entry name" value="PHD-TYPE DOMAIN-CONTAINING PROTEIN"/>
    <property type="match status" value="1"/>
</dbReference>
<dbReference type="InterPro" id="IPR043502">
    <property type="entry name" value="DNA/RNA_pol_sf"/>
</dbReference>
<evidence type="ECO:0000313" key="2">
    <source>
        <dbReference type="Proteomes" id="UP000887013"/>
    </source>
</evidence>
<reference evidence="1" key="1">
    <citation type="submission" date="2020-08" db="EMBL/GenBank/DDBJ databases">
        <title>Multicomponent nature underlies the extraordinary mechanical properties of spider dragline silk.</title>
        <authorList>
            <person name="Kono N."/>
            <person name="Nakamura H."/>
            <person name="Mori M."/>
            <person name="Yoshida Y."/>
            <person name="Ohtoshi R."/>
            <person name="Malay A.D."/>
            <person name="Moran D.A.P."/>
            <person name="Tomita M."/>
            <person name="Numata K."/>
            <person name="Arakawa K."/>
        </authorList>
    </citation>
    <scope>NUCLEOTIDE SEQUENCE</scope>
</reference>
<dbReference type="GO" id="GO:0071897">
    <property type="term" value="P:DNA biosynthetic process"/>
    <property type="evidence" value="ECO:0007669"/>
    <property type="project" value="UniProtKB-ARBA"/>
</dbReference>
<comment type="caution">
    <text evidence="1">The sequence shown here is derived from an EMBL/GenBank/DDBJ whole genome shotgun (WGS) entry which is preliminary data.</text>
</comment>
<gene>
    <name evidence="1" type="primary">X975_21762</name>
    <name evidence="1" type="ORF">NPIL_649601</name>
</gene>
<dbReference type="SUPFAM" id="SSF56672">
    <property type="entry name" value="DNA/RNA polymerases"/>
    <property type="match status" value="1"/>
</dbReference>
<dbReference type="AlphaFoldDB" id="A0A8X6U1E6"/>
<protein>
    <submittedName>
        <fullName evidence="1">Integrase catalytic domain-containing protein</fullName>
    </submittedName>
</protein>
<proteinExistence type="predicted"/>
<name>A0A8X6U1E6_NEPPI</name>
<sequence>MPSLNDTLEADSSLLPEIVSCLLRFRIHEFGVICDGKQAFLQLNLYKKDRDFIRLMWYKLDFDSCDTPYFADEITVYRVTRLPFGFTCSPFLLCDST</sequence>
<dbReference type="PANTHER" id="PTHR47331:SF5">
    <property type="entry name" value="RIBONUCLEASE H"/>
    <property type="match status" value="1"/>
</dbReference>
<accession>A0A8X6U1E6</accession>
<evidence type="ECO:0000313" key="1">
    <source>
        <dbReference type="EMBL" id="GFT80004.1"/>
    </source>
</evidence>
<dbReference type="EMBL" id="BMAW01022871">
    <property type="protein sequence ID" value="GFT80004.1"/>
    <property type="molecule type" value="Genomic_DNA"/>
</dbReference>
<organism evidence="1 2">
    <name type="scientific">Nephila pilipes</name>
    <name type="common">Giant wood spider</name>
    <name type="synonym">Nephila maculata</name>
    <dbReference type="NCBI Taxonomy" id="299642"/>
    <lineage>
        <taxon>Eukaryota</taxon>
        <taxon>Metazoa</taxon>
        <taxon>Ecdysozoa</taxon>
        <taxon>Arthropoda</taxon>
        <taxon>Chelicerata</taxon>
        <taxon>Arachnida</taxon>
        <taxon>Araneae</taxon>
        <taxon>Araneomorphae</taxon>
        <taxon>Entelegynae</taxon>
        <taxon>Araneoidea</taxon>
        <taxon>Nephilidae</taxon>
        <taxon>Nephila</taxon>
    </lineage>
</organism>